<keyword evidence="1" id="KW-0812">Transmembrane</keyword>
<feature type="transmembrane region" description="Helical" evidence="1">
    <location>
        <begin position="265"/>
        <end position="283"/>
    </location>
</feature>
<sequence>MHLKKEPNRLFFVLKDCKLKKRNIIKLAFITWFCAILLIGICIIGVLPIDLVSTAAILLSATLALSAAVLGMYYQRQMAKEKNTLDFQQKLKEDEKYQKHLEDVRSIIHSENKDEQLLELTKPENINDPKSVSIRYVLNTWEQAANAIKHKLYDEDYLYSSHKSQVIMFSLFLRKYIRTRQRSNVALYSDFSWLSIKWALKRNSFESPQTKRELKKVFKQLHKVKTGRAPLNLIQAGFTLWFIVISVLGLWAIDNIPVELASTGAILLSATLALSAALVGMYYQRQTAKEKNTLEFQQKLKEDDTYMEHLKALSSVIHSSDREEKLIELAQSSKMNNSHSIAIRYVLNTWEQAANAISHRLFDNHYLYSSHKSLVVTFNLLLSEYISERQRTNISLYSDFCWLSDKWAEKRVSPNSRKAKRKLQQAFKQLDEIKSGKIPSDLK</sequence>
<keyword evidence="1" id="KW-1133">Transmembrane helix</keyword>
<comment type="caution">
    <text evidence="2">The sequence shown here is derived from an EMBL/GenBank/DDBJ whole genome shotgun (WGS) entry which is preliminary data.</text>
</comment>
<evidence type="ECO:0000256" key="1">
    <source>
        <dbReference type="SAM" id="Phobius"/>
    </source>
</evidence>
<proteinExistence type="predicted"/>
<keyword evidence="1" id="KW-0472">Membrane</keyword>
<dbReference type="EMBL" id="PPSX01000036">
    <property type="protein sequence ID" value="RZQ53043.1"/>
    <property type="molecule type" value="Genomic_DNA"/>
</dbReference>
<dbReference type="AlphaFoldDB" id="A0A4Q7ILD4"/>
<gene>
    <name evidence="2" type="ORF">C1E23_10435</name>
</gene>
<feature type="transmembrane region" description="Helical" evidence="1">
    <location>
        <begin position="55"/>
        <end position="74"/>
    </location>
</feature>
<dbReference type="InterPro" id="IPR031876">
    <property type="entry name" value="DUF4760"/>
</dbReference>
<feature type="transmembrane region" description="Helical" evidence="1">
    <location>
        <begin position="27"/>
        <end position="49"/>
    </location>
</feature>
<dbReference type="Pfam" id="PF15956">
    <property type="entry name" value="DUF4760"/>
    <property type="match status" value="2"/>
</dbReference>
<protein>
    <recommendedName>
        <fullName evidence="4">DUF4760 domain-containing protein</fullName>
    </recommendedName>
</protein>
<name>A0A4Q7ILD4_9GAMM</name>
<evidence type="ECO:0008006" key="4">
    <source>
        <dbReference type="Google" id="ProtNLM"/>
    </source>
</evidence>
<feature type="transmembrane region" description="Helical" evidence="1">
    <location>
        <begin position="233"/>
        <end position="253"/>
    </location>
</feature>
<evidence type="ECO:0000313" key="2">
    <source>
        <dbReference type="EMBL" id="RZQ53043.1"/>
    </source>
</evidence>
<accession>A0A4Q7ILD4</accession>
<organism evidence="2 3">
    <name type="scientific">Pseudoalteromonas phenolica</name>
    <dbReference type="NCBI Taxonomy" id="161398"/>
    <lineage>
        <taxon>Bacteria</taxon>
        <taxon>Pseudomonadati</taxon>
        <taxon>Pseudomonadota</taxon>
        <taxon>Gammaproteobacteria</taxon>
        <taxon>Alteromonadales</taxon>
        <taxon>Pseudoalteromonadaceae</taxon>
        <taxon>Pseudoalteromonas</taxon>
    </lineage>
</organism>
<dbReference type="Proteomes" id="UP000291338">
    <property type="component" value="Unassembled WGS sequence"/>
</dbReference>
<evidence type="ECO:0000313" key="3">
    <source>
        <dbReference type="Proteomes" id="UP000291338"/>
    </source>
</evidence>
<reference evidence="2 3" key="1">
    <citation type="submission" date="2018-01" db="EMBL/GenBank/DDBJ databases">
        <title>Co-occurrence of chitin degradation, pigmentation and bioactivity in marine Pseudoalteromonas.</title>
        <authorList>
            <person name="Paulsen S."/>
            <person name="Gram L."/>
            <person name="Machado H."/>
        </authorList>
    </citation>
    <scope>NUCLEOTIDE SEQUENCE [LARGE SCALE GENOMIC DNA]</scope>
    <source>
        <strain evidence="2 3">S3898</strain>
    </source>
</reference>